<accession>A0ABP6VHU8</accession>
<keyword evidence="3" id="KW-1185">Reference proteome</keyword>
<sequence length="109" mass="11947">MRAMSADHVVVITTVDSEAAARTLAASAVEARLTACAQIVGPITSVFRWEGEVQTAAEWRIECKTAADRAGALEEFLNVRHTYDVPEVVVMPITGGSPRYLEWLVEETR</sequence>
<dbReference type="Pfam" id="PF03091">
    <property type="entry name" value="CutA1"/>
    <property type="match status" value="1"/>
</dbReference>
<dbReference type="Gene3D" id="3.30.70.120">
    <property type="match status" value="1"/>
</dbReference>
<dbReference type="SUPFAM" id="SSF54913">
    <property type="entry name" value="GlnB-like"/>
    <property type="match status" value="1"/>
</dbReference>
<evidence type="ECO:0000256" key="1">
    <source>
        <dbReference type="ARBA" id="ARBA00010169"/>
    </source>
</evidence>
<dbReference type="Proteomes" id="UP001500689">
    <property type="component" value="Unassembled WGS sequence"/>
</dbReference>
<reference evidence="3" key="1">
    <citation type="journal article" date="2019" name="Int. J. Syst. Evol. Microbiol.">
        <title>The Global Catalogue of Microorganisms (GCM) 10K type strain sequencing project: providing services to taxonomists for standard genome sequencing and annotation.</title>
        <authorList>
            <consortium name="The Broad Institute Genomics Platform"/>
            <consortium name="The Broad Institute Genome Sequencing Center for Infectious Disease"/>
            <person name="Wu L."/>
            <person name="Ma J."/>
        </authorList>
    </citation>
    <scope>NUCLEOTIDE SEQUENCE [LARGE SCALE GENOMIC DNA]</scope>
    <source>
        <strain evidence="3">JCM 16898</strain>
    </source>
</reference>
<dbReference type="InterPro" id="IPR004323">
    <property type="entry name" value="Ion_tolerance_CutA"/>
</dbReference>
<comment type="caution">
    <text evidence="2">The sequence shown here is derived from an EMBL/GenBank/DDBJ whole genome shotgun (WGS) entry which is preliminary data.</text>
</comment>
<gene>
    <name evidence="2" type="ORF">GCM10022222_19800</name>
</gene>
<evidence type="ECO:0000313" key="2">
    <source>
        <dbReference type="EMBL" id="GAA3536165.1"/>
    </source>
</evidence>
<proteinExistence type="inferred from homology"/>
<comment type="similarity">
    <text evidence="1">Belongs to the CutA family.</text>
</comment>
<dbReference type="EMBL" id="BAAAZN010000003">
    <property type="protein sequence ID" value="GAA3536165.1"/>
    <property type="molecule type" value="Genomic_DNA"/>
</dbReference>
<evidence type="ECO:0000313" key="3">
    <source>
        <dbReference type="Proteomes" id="UP001500689"/>
    </source>
</evidence>
<organism evidence="2 3">
    <name type="scientific">Amycolatopsis ultiminotia</name>
    <dbReference type="NCBI Taxonomy" id="543629"/>
    <lineage>
        <taxon>Bacteria</taxon>
        <taxon>Bacillati</taxon>
        <taxon>Actinomycetota</taxon>
        <taxon>Actinomycetes</taxon>
        <taxon>Pseudonocardiales</taxon>
        <taxon>Pseudonocardiaceae</taxon>
        <taxon>Amycolatopsis</taxon>
    </lineage>
</organism>
<dbReference type="InterPro" id="IPR011322">
    <property type="entry name" value="N-reg_PII-like_a/b"/>
</dbReference>
<protein>
    <submittedName>
        <fullName evidence="2">Divalent-cation tolerance protein CutA</fullName>
    </submittedName>
</protein>
<dbReference type="InterPro" id="IPR015867">
    <property type="entry name" value="N-reg_PII/ATP_PRibTrfase_C"/>
</dbReference>
<name>A0ABP6VHU8_9PSEU</name>
<dbReference type="PANTHER" id="PTHR23419">
    <property type="entry name" value="DIVALENT CATION TOLERANCE CUTA-RELATED"/>
    <property type="match status" value="1"/>
</dbReference>
<dbReference type="PANTHER" id="PTHR23419:SF8">
    <property type="entry name" value="FI09726P"/>
    <property type="match status" value="1"/>
</dbReference>